<reference evidence="3" key="2">
    <citation type="journal article" date="2008" name="Nucleic Acids Res.">
        <title>The rice annotation project database (RAP-DB): 2008 update.</title>
        <authorList>
            <consortium name="The rice annotation project (RAP)"/>
        </authorList>
    </citation>
    <scope>GENOME REANNOTATION</scope>
    <source>
        <strain evidence="3">cv. Nipponbare</strain>
    </source>
</reference>
<organism evidence="2 3">
    <name type="scientific">Oryza sativa subsp. japonica</name>
    <name type="common">Rice</name>
    <dbReference type="NCBI Taxonomy" id="39947"/>
    <lineage>
        <taxon>Eukaryota</taxon>
        <taxon>Viridiplantae</taxon>
        <taxon>Streptophyta</taxon>
        <taxon>Embryophyta</taxon>
        <taxon>Tracheophyta</taxon>
        <taxon>Spermatophyta</taxon>
        <taxon>Magnoliopsida</taxon>
        <taxon>Liliopsida</taxon>
        <taxon>Poales</taxon>
        <taxon>Poaceae</taxon>
        <taxon>BOP clade</taxon>
        <taxon>Oryzoideae</taxon>
        <taxon>Oryzeae</taxon>
        <taxon>Oryzinae</taxon>
        <taxon>Oryza</taxon>
        <taxon>Oryza sativa</taxon>
    </lineage>
</organism>
<accession>Q0DCJ3</accession>
<feature type="region of interest" description="Disordered" evidence="1">
    <location>
        <begin position="125"/>
        <end position="163"/>
    </location>
</feature>
<dbReference type="AlphaFoldDB" id="Q0DCJ3"/>
<dbReference type="EMBL" id="AP008212">
    <property type="protein sequence ID" value="BAF19430.2"/>
    <property type="molecule type" value="Genomic_DNA"/>
</dbReference>
<reference evidence="2 3" key="1">
    <citation type="journal article" date="2005" name="Nature">
        <title>The map-based sequence of the rice genome.</title>
        <authorList>
            <consortium name="International rice genome sequencing project (IRGSP)"/>
            <person name="Matsumoto T."/>
            <person name="Wu J."/>
            <person name="Kanamori H."/>
            <person name="Katayose Y."/>
            <person name="Fujisawa M."/>
            <person name="Namiki N."/>
            <person name="Mizuno H."/>
            <person name="Yamamoto K."/>
            <person name="Antonio B.A."/>
            <person name="Baba T."/>
            <person name="Sakata K."/>
            <person name="Nagamura Y."/>
            <person name="Aoki H."/>
            <person name="Arikawa K."/>
            <person name="Arita K."/>
            <person name="Bito T."/>
            <person name="Chiden Y."/>
            <person name="Fujitsuka N."/>
            <person name="Fukunaka R."/>
            <person name="Hamada M."/>
            <person name="Harada C."/>
            <person name="Hayashi A."/>
            <person name="Hijishita S."/>
            <person name="Honda M."/>
            <person name="Hosokawa S."/>
            <person name="Ichikawa Y."/>
            <person name="Idonuma A."/>
            <person name="Iijima M."/>
            <person name="Ikeda M."/>
            <person name="Ikeno M."/>
            <person name="Ito K."/>
            <person name="Ito S."/>
            <person name="Ito T."/>
            <person name="Ito Y."/>
            <person name="Ito Y."/>
            <person name="Iwabuchi A."/>
            <person name="Kamiya K."/>
            <person name="Karasawa W."/>
            <person name="Kurita K."/>
            <person name="Katagiri S."/>
            <person name="Kikuta A."/>
            <person name="Kobayashi H."/>
            <person name="Kobayashi N."/>
            <person name="Machita K."/>
            <person name="Maehara T."/>
            <person name="Masukawa M."/>
            <person name="Mizubayashi T."/>
            <person name="Mukai Y."/>
            <person name="Nagasaki H."/>
            <person name="Nagata Y."/>
            <person name="Naito S."/>
            <person name="Nakashima M."/>
            <person name="Nakama Y."/>
            <person name="Nakamichi Y."/>
            <person name="Nakamura M."/>
            <person name="Meguro A."/>
            <person name="Negishi M."/>
            <person name="Ohta I."/>
            <person name="Ohta T."/>
            <person name="Okamoto M."/>
            <person name="Ono N."/>
            <person name="Saji S."/>
            <person name="Sakaguchi M."/>
            <person name="Sakai K."/>
            <person name="Shibata M."/>
            <person name="Shimokawa T."/>
            <person name="Song J."/>
            <person name="Takazaki Y."/>
            <person name="Terasawa K."/>
            <person name="Tsugane M."/>
            <person name="Tsuji K."/>
            <person name="Ueda S."/>
            <person name="Waki K."/>
            <person name="Yamagata H."/>
            <person name="Yamamoto M."/>
            <person name="Yamamoto S."/>
            <person name="Yamane H."/>
            <person name="Yoshiki S."/>
            <person name="Yoshihara R."/>
            <person name="Yukawa K."/>
            <person name="Zhong H."/>
            <person name="Yano M."/>
            <person name="Yuan Q."/>
            <person name="Ouyang S."/>
            <person name="Liu J."/>
            <person name="Jones K.M."/>
            <person name="Gansberger K."/>
            <person name="Moffat K."/>
            <person name="Hill J."/>
            <person name="Bera J."/>
            <person name="Fadrosh D."/>
            <person name="Jin S."/>
            <person name="Johri S."/>
            <person name="Kim M."/>
            <person name="Overton L."/>
            <person name="Reardon M."/>
            <person name="Tsitrin T."/>
            <person name="Vuong H."/>
            <person name="Weaver B."/>
            <person name="Ciecko A."/>
            <person name="Tallon L."/>
            <person name="Jackson J."/>
            <person name="Pai G."/>
            <person name="Aken S.V."/>
            <person name="Utterback T."/>
            <person name="Reidmuller S."/>
            <person name="Feldblyum T."/>
            <person name="Hsiao J."/>
            <person name="Zismann V."/>
            <person name="Iobst S."/>
            <person name="de Vazeille A.R."/>
            <person name="Buell C.R."/>
            <person name="Ying K."/>
            <person name="Li Y."/>
            <person name="Lu T."/>
            <person name="Huang Y."/>
            <person name="Zhao Q."/>
            <person name="Feng Q."/>
            <person name="Zhang L."/>
            <person name="Zhu J."/>
            <person name="Weng Q."/>
            <person name="Mu J."/>
            <person name="Lu Y."/>
            <person name="Fan D."/>
            <person name="Liu Y."/>
            <person name="Guan J."/>
            <person name="Zhang Y."/>
            <person name="Yu S."/>
            <person name="Liu X."/>
            <person name="Zhang Y."/>
            <person name="Hong G."/>
            <person name="Han B."/>
            <person name="Choisne N."/>
            <person name="Demange N."/>
            <person name="Orjeda G."/>
            <person name="Samain S."/>
            <person name="Cattolico L."/>
            <person name="Pelletier E."/>
            <person name="Couloux A."/>
            <person name="Segurens B."/>
            <person name="Wincker P."/>
            <person name="D'Hont A."/>
            <person name="Scarpelli C."/>
            <person name="Weissenbach J."/>
            <person name="Salanoubat M."/>
            <person name="Quetier F."/>
            <person name="Yu Y."/>
            <person name="Kim H.R."/>
            <person name="Rambo T."/>
            <person name="Currie J."/>
            <person name="Collura K."/>
            <person name="Luo M."/>
            <person name="Yang T."/>
            <person name="Ammiraju J.S.S."/>
            <person name="Engler F."/>
            <person name="Soderlund C."/>
            <person name="Wing R.A."/>
            <person name="Palmer L.E."/>
            <person name="de la Bastide M."/>
            <person name="Spiegel L."/>
            <person name="Nascimento L."/>
            <person name="Zutavern T."/>
            <person name="O'Shaughnessy A."/>
            <person name="Dike S."/>
            <person name="Dedhia N."/>
            <person name="Preston R."/>
            <person name="Balija V."/>
            <person name="McCombie W.R."/>
            <person name="Chow T."/>
            <person name="Chen H."/>
            <person name="Chung M."/>
            <person name="Chen C."/>
            <person name="Shaw J."/>
            <person name="Wu H."/>
            <person name="Hsiao K."/>
            <person name="Chao Y."/>
            <person name="Chu M."/>
            <person name="Cheng C."/>
            <person name="Hour A."/>
            <person name="Lee P."/>
            <person name="Lin S."/>
            <person name="Lin Y."/>
            <person name="Liou J."/>
            <person name="Liu S."/>
            <person name="Hsing Y."/>
            <person name="Raghuvanshi S."/>
            <person name="Mohanty A."/>
            <person name="Bharti A.K."/>
            <person name="Gaur A."/>
            <person name="Gupta V."/>
            <person name="Kumar D."/>
            <person name="Ravi V."/>
            <person name="Vij S."/>
            <person name="Kapur A."/>
            <person name="Khurana P."/>
            <person name="Khurana P."/>
            <person name="Khurana J.P."/>
            <person name="Tyagi A.K."/>
            <person name="Gaikwad K."/>
            <person name="Singh A."/>
            <person name="Dalal V."/>
            <person name="Srivastava S."/>
            <person name="Dixit A."/>
            <person name="Pal A.K."/>
            <person name="Ghazi I.A."/>
            <person name="Yadav M."/>
            <person name="Pandit A."/>
            <person name="Bhargava A."/>
            <person name="Sureshbabu K."/>
            <person name="Batra K."/>
            <person name="Sharma T.R."/>
            <person name="Mohapatra T."/>
            <person name="Singh N.K."/>
            <person name="Messing J."/>
            <person name="Nelson A.B."/>
            <person name="Fuks G."/>
            <person name="Kavchok S."/>
            <person name="Keizer G."/>
            <person name="Linton E."/>
            <person name="Llaca V."/>
            <person name="Song R."/>
            <person name="Tanyolac B."/>
            <person name="Young S."/>
            <person name="Ho-Il K."/>
            <person name="Hahn J.H."/>
            <person name="Sangsakoo G."/>
            <person name="Vanavichit A."/>
            <person name="de Mattos Luiz.A.T."/>
            <person name="Zimmer P.D."/>
            <person name="Malone G."/>
            <person name="Dellagostin O."/>
            <person name="de Oliveira A.C."/>
            <person name="Bevan M."/>
            <person name="Bancroft I."/>
            <person name="Minx P."/>
            <person name="Cordum H."/>
            <person name="Wilson R."/>
            <person name="Cheng Z."/>
            <person name="Jin W."/>
            <person name="Jiang J."/>
            <person name="Leong S.A."/>
            <person name="Iwama H."/>
            <person name="Gojobori T."/>
            <person name="Itoh T."/>
            <person name="Niimura Y."/>
            <person name="Fujii Y."/>
            <person name="Habara T."/>
            <person name="Sakai H."/>
            <person name="Sato Y."/>
            <person name="Wilson G."/>
            <person name="Kumar K."/>
            <person name="McCouch S."/>
            <person name="Juretic N."/>
            <person name="Hoen D."/>
            <person name="Wright S."/>
            <person name="Bruskiewich R."/>
            <person name="Bureau T."/>
            <person name="Miyao A."/>
            <person name="Hirochika H."/>
            <person name="Nishikawa T."/>
            <person name="Kadowaki K."/>
            <person name="Sugiura M."/>
            <person name="Burr B."/>
            <person name="Sasaki T."/>
        </authorList>
    </citation>
    <scope>NUCLEOTIDE SEQUENCE [LARGE SCALE GENOMIC DNA]</scope>
    <source>
        <strain evidence="3">cv. Nipponbare</strain>
    </source>
</reference>
<evidence type="ECO:0000256" key="1">
    <source>
        <dbReference type="SAM" id="MobiDB-lite"/>
    </source>
</evidence>
<evidence type="ECO:0000313" key="3">
    <source>
        <dbReference type="Proteomes" id="UP000000763"/>
    </source>
</evidence>
<proteinExistence type="predicted"/>
<protein>
    <submittedName>
        <fullName evidence="2">Os06g0321900 protein</fullName>
    </submittedName>
</protein>
<evidence type="ECO:0000313" key="2">
    <source>
        <dbReference type="EMBL" id="BAF19430.2"/>
    </source>
</evidence>
<feature type="non-terminal residue" evidence="2">
    <location>
        <position position="205"/>
    </location>
</feature>
<gene>
    <name evidence="2" type="ordered locus">Os06g0321900</name>
</gene>
<dbReference type="KEGG" id="dosa:Os06g0321900"/>
<sequence>MYLRIFFHDFSAFGQIRLIEPLDGSNYAKWKADVLLNLGILDYDYAIREDHPEEPFSVEHDYEEKLKLYREKTNEWEKSNRISLMYIKSVISTVIISGIEDSDDKADKQKHKDQLNLLHGAKGGKKKFYQGESSNSQNKKKKPNTPSTQASNGAHKGKAQVPAGQNSAGKFLCKFCKAEGHAQRDCEGFRAWLAKKGTNVDIVSN</sequence>
<dbReference type="Proteomes" id="UP000000763">
    <property type="component" value="Chromosome 6"/>
</dbReference>
<name>Q0DCJ3_ORYSJ</name>